<dbReference type="eggNOG" id="ENOG502Z7P1">
    <property type="taxonomic scope" value="Bacteria"/>
</dbReference>
<evidence type="ECO:0008006" key="4">
    <source>
        <dbReference type="Google" id="ProtNLM"/>
    </source>
</evidence>
<sequence>MRKHLAWIGTALAALGVLSASPEARASSHREAPAIASDPAADNTDLYAWVQGSNLVILANYIPFQPPAGGPNYHAFSDDVLYEVHIVRGPTSLEDAITYQIRFSTTPVTVHDPAALDPTPAGGNEFFSQIAGAVQTYSVTKVVGGNAVTLIDNVPVAPPNIGPRSNVLAYGAPAAGYPAFSVSSTFLRLLANNEGRVWAGPRDDSFYGDLGHLYDLGGLCPMMVAPNPPCTARNHVGGYNVHTIALELPLTRVNGGAVIPGASDAQTVGVWASASRRKVRVLRAGGTHDDLGPWVQVSRAGIPLMNDVVIGLQDKDRYNSAHPRDDFANFGPYLLNPMLVRNAEYAGLYGAGQPLAAYAAQLPELRANRTDIIEVLNLGIPILGNHTITSVGDVLRVDLGTPSIFPNGRPINLGQNTEQTDVTDLSLTLVLTGTIALTVSDGVNTNDRLFLTTFPYLAPPWEGANESHYK</sequence>
<protein>
    <recommendedName>
        <fullName evidence="4">DUF4331 domain-containing protein</fullName>
    </recommendedName>
</protein>
<feature type="chain" id="PRO_5001500415" description="DUF4331 domain-containing protein" evidence="1">
    <location>
        <begin position="27"/>
        <end position="470"/>
    </location>
</feature>
<dbReference type="AlphaFoldDB" id="A0A017TB91"/>
<dbReference type="STRING" id="1192034.CAP_2903"/>
<evidence type="ECO:0000313" key="2">
    <source>
        <dbReference type="EMBL" id="EYF05901.1"/>
    </source>
</evidence>
<reference evidence="2 3" key="1">
    <citation type="submission" date="2013-05" db="EMBL/GenBank/DDBJ databases">
        <title>Genome assembly of Chondromyces apiculatus DSM 436.</title>
        <authorList>
            <person name="Sharma G."/>
            <person name="Khatri I."/>
            <person name="Kaur C."/>
            <person name="Mayilraj S."/>
            <person name="Subramanian S."/>
        </authorList>
    </citation>
    <scope>NUCLEOTIDE SEQUENCE [LARGE SCALE GENOMIC DNA]</scope>
    <source>
        <strain evidence="2 3">DSM 436</strain>
    </source>
</reference>
<feature type="signal peptide" evidence="1">
    <location>
        <begin position="1"/>
        <end position="26"/>
    </location>
</feature>
<organism evidence="2 3">
    <name type="scientific">Chondromyces apiculatus DSM 436</name>
    <dbReference type="NCBI Taxonomy" id="1192034"/>
    <lineage>
        <taxon>Bacteria</taxon>
        <taxon>Pseudomonadati</taxon>
        <taxon>Myxococcota</taxon>
        <taxon>Polyangia</taxon>
        <taxon>Polyangiales</taxon>
        <taxon>Polyangiaceae</taxon>
        <taxon>Chondromyces</taxon>
    </lineage>
</organism>
<keyword evidence="1" id="KW-0732">Signal</keyword>
<keyword evidence="3" id="KW-1185">Reference proteome</keyword>
<evidence type="ECO:0000313" key="3">
    <source>
        <dbReference type="Proteomes" id="UP000019678"/>
    </source>
</evidence>
<dbReference type="Proteomes" id="UP000019678">
    <property type="component" value="Unassembled WGS sequence"/>
</dbReference>
<proteinExistence type="predicted"/>
<gene>
    <name evidence="2" type="ORF">CAP_2903</name>
</gene>
<dbReference type="OrthoDB" id="525451at2"/>
<name>A0A017TB91_9BACT</name>
<dbReference type="InterPro" id="IPR025566">
    <property type="entry name" value="DUF4331"/>
</dbReference>
<evidence type="ECO:0000256" key="1">
    <source>
        <dbReference type="SAM" id="SignalP"/>
    </source>
</evidence>
<dbReference type="RefSeq" id="WP_044241171.1">
    <property type="nucleotide sequence ID" value="NZ_ASRX01000020.1"/>
</dbReference>
<dbReference type="Pfam" id="PF14224">
    <property type="entry name" value="DUF4331"/>
    <property type="match status" value="1"/>
</dbReference>
<dbReference type="EMBL" id="ASRX01000020">
    <property type="protein sequence ID" value="EYF05901.1"/>
    <property type="molecule type" value="Genomic_DNA"/>
</dbReference>
<accession>A0A017TB91</accession>
<comment type="caution">
    <text evidence="2">The sequence shown here is derived from an EMBL/GenBank/DDBJ whole genome shotgun (WGS) entry which is preliminary data.</text>
</comment>